<proteinExistence type="predicted"/>
<name>A0A6N2JWH8_SALVM</name>
<accession>A0A6N2JWH8</accession>
<protein>
    <recommendedName>
        <fullName evidence="1">KIB1-4 beta-propeller domain-containing protein</fullName>
    </recommendedName>
</protein>
<dbReference type="PANTHER" id="PTHR44259:SF87">
    <property type="entry name" value="F-BOX DOMAIN-CONTAINING PROTEIN"/>
    <property type="match status" value="1"/>
</dbReference>
<organism evidence="2">
    <name type="scientific">Salix viminalis</name>
    <name type="common">Common osier</name>
    <name type="synonym">Basket willow</name>
    <dbReference type="NCBI Taxonomy" id="40686"/>
    <lineage>
        <taxon>Eukaryota</taxon>
        <taxon>Viridiplantae</taxon>
        <taxon>Streptophyta</taxon>
        <taxon>Embryophyta</taxon>
        <taxon>Tracheophyta</taxon>
        <taxon>Spermatophyta</taxon>
        <taxon>Magnoliopsida</taxon>
        <taxon>eudicotyledons</taxon>
        <taxon>Gunneridae</taxon>
        <taxon>Pentapetalae</taxon>
        <taxon>rosids</taxon>
        <taxon>fabids</taxon>
        <taxon>Malpighiales</taxon>
        <taxon>Salicaceae</taxon>
        <taxon>Saliceae</taxon>
        <taxon>Salix</taxon>
    </lineage>
</organism>
<dbReference type="EMBL" id="CAADRP010000001">
    <property type="protein sequence ID" value="VFU20030.1"/>
    <property type="molecule type" value="Genomic_DNA"/>
</dbReference>
<feature type="domain" description="KIB1-4 beta-propeller" evidence="1">
    <location>
        <begin position="76"/>
        <end position="410"/>
    </location>
</feature>
<dbReference type="PANTHER" id="PTHR44259">
    <property type="entry name" value="OS07G0183000 PROTEIN-RELATED"/>
    <property type="match status" value="1"/>
</dbReference>
<evidence type="ECO:0000313" key="2">
    <source>
        <dbReference type="EMBL" id="VFU20030.1"/>
    </source>
</evidence>
<dbReference type="InterPro" id="IPR050942">
    <property type="entry name" value="F-box_BR-signaling"/>
</dbReference>
<dbReference type="Pfam" id="PF03478">
    <property type="entry name" value="Beta-prop_KIB1-4"/>
    <property type="match status" value="1"/>
</dbReference>
<dbReference type="InterPro" id="IPR005174">
    <property type="entry name" value="KIB1-4_b-propeller"/>
</dbReference>
<gene>
    <name evidence="2" type="ORF">SVIM_LOCUS2284</name>
</gene>
<sequence length="455" mass="51850">MGYSAILFHLYRNLGDYLSFSLPSFLREICYNSCKNIIRRRSQEVPLDHRIVVDAVPDKLPWLVLPHKERSGSLNFFDLARNKVHRLDLPGMMRGGACVGSSKGWLVIAKEVTSLMSDMKWIIRQRKIPLLAPIVSLLTEEPVPDDTEIFLYNPVSGVSHQLPSLSTIPSYGLFASYCDSLFGDHTVADFFYRLDLSSADPSKATIALLFDQHWHGGTYFDLAFCRLGDKHWSIFLSEEHDILFRDILFRDGTLYALNFDKLTVEHFNFRMAGGEVTIKAIPDWSAWRLDFEPRVEWVHDLKILRRLLHGTCLVESIKSELLLIAQIYDTYATGSDDSFEEIESPYFTYKKTSAFRIFRMDPDSGRLDEMHDLSDQVIFLAHGGSASVPAKDLASGVQGNCIFFADNQLYSSQLHLPLVARESGTYYIDSGRIERTIPSFNLPLESRMSWFTPGS</sequence>
<dbReference type="AlphaFoldDB" id="A0A6N2JWH8"/>
<reference evidence="2" key="1">
    <citation type="submission" date="2019-03" db="EMBL/GenBank/DDBJ databases">
        <authorList>
            <person name="Mank J."/>
            <person name="Almeida P."/>
        </authorList>
    </citation>
    <scope>NUCLEOTIDE SEQUENCE</scope>
    <source>
        <strain evidence="2">78183</strain>
    </source>
</reference>
<evidence type="ECO:0000259" key="1">
    <source>
        <dbReference type="Pfam" id="PF03478"/>
    </source>
</evidence>